<name>A0AAD0PWZ5_PSEAV</name>
<dbReference type="Proteomes" id="UP000006426">
    <property type="component" value="Plasmid pmppla107"/>
</dbReference>
<organism evidence="1 2">
    <name type="scientific">Pseudomonas amygdali pv. lachrymans str. M301315</name>
    <dbReference type="NCBI Taxonomy" id="629260"/>
    <lineage>
        <taxon>Bacteria</taxon>
        <taxon>Pseudomonadati</taxon>
        <taxon>Pseudomonadota</taxon>
        <taxon>Gammaproteobacteria</taxon>
        <taxon>Pseudomonadales</taxon>
        <taxon>Pseudomonadaceae</taxon>
        <taxon>Pseudomonas</taxon>
        <taxon>Pseudomonas amygdali</taxon>
    </lineage>
</organism>
<evidence type="ECO:0000313" key="1">
    <source>
        <dbReference type="EMBL" id="AXH60273.1"/>
    </source>
</evidence>
<dbReference type="GeneID" id="39473858"/>
<keyword evidence="1" id="KW-0614">Plasmid</keyword>
<dbReference type="RefSeq" id="WP_005742597.1">
    <property type="nucleotide sequence ID" value="NZ_CP031226.1"/>
</dbReference>
<proteinExistence type="predicted"/>
<evidence type="ECO:0000313" key="2">
    <source>
        <dbReference type="Proteomes" id="UP000006426"/>
    </source>
</evidence>
<dbReference type="AlphaFoldDB" id="A0AAD0PWZ5"/>
<gene>
    <name evidence="1" type="ORF">PLA107_034375</name>
</gene>
<protein>
    <submittedName>
        <fullName evidence="1">Uncharacterized protein</fullName>
    </submittedName>
</protein>
<dbReference type="EMBL" id="CP031226">
    <property type="protein sequence ID" value="AXH60273.1"/>
    <property type="molecule type" value="Genomic_DNA"/>
</dbReference>
<geneLocation type="plasmid" evidence="2">
    <name>pmppla107</name>
</geneLocation>
<accession>A0AAD0PWZ5</accession>
<reference evidence="1 2" key="1">
    <citation type="journal article" date="2011" name="PLoS Pathog.">
        <title>Dynamic evolution of pathogenicity revealed by sequencing and comparative genomics of 19 Pseudomonas syringae isolates.</title>
        <authorList>
            <person name="Baltrus D.A."/>
            <person name="Nishimura M.T."/>
            <person name="Romanchuk A."/>
            <person name="Chang J.H."/>
            <person name="Mukhtar M.S."/>
            <person name="Cherkis K."/>
            <person name="Roach J."/>
            <person name="Grant S.R."/>
            <person name="Jones C.D."/>
            <person name="Dangl J.L."/>
        </authorList>
    </citation>
    <scope>NUCLEOTIDE SEQUENCE [LARGE SCALE GENOMIC DNA]</scope>
    <source>
        <strain evidence="1 2">M301315</strain>
    </source>
</reference>
<sequence>MSVRIYAAYRMRSMSMNRLQAWCDALSIEAAALAKRGYADYLATQMCQKLDNHTLGFEPLADTDPWRLKADLIDQALSDRCCNDENWELSLRILADSKYLYILSDYRGSRYKALLDDRDGLEPFNYQNSSDTILDGVSPEEWVKRGNTWARLLKRNGIPESGFLTTIVRKHQYCFPSPELVRRALPSLDSRSTVVTTEHQIAMRMDELAPQYPNKPALLYREAKLQILATENEPRLKAEIEANKLRLPDVSALLTEP</sequence>